<keyword evidence="2" id="KW-0547">Nucleotide-binding</keyword>
<evidence type="ECO:0000259" key="4">
    <source>
        <dbReference type="PROSITE" id="PS50011"/>
    </source>
</evidence>
<keyword evidence="6" id="KW-1185">Reference proteome</keyword>
<keyword evidence="1" id="KW-0808">Transferase</keyword>
<dbReference type="InterPro" id="IPR050117">
    <property type="entry name" value="MAPK"/>
</dbReference>
<protein>
    <recommendedName>
        <fullName evidence="4">Protein kinase domain-containing protein</fullName>
    </recommendedName>
</protein>
<dbReference type="PROSITE" id="PS00108">
    <property type="entry name" value="PROTEIN_KINASE_ST"/>
    <property type="match status" value="1"/>
</dbReference>
<evidence type="ECO:0000256" key="1">
    <source>
        <dbReference type="ARBA" id="ARBA00022527"/>
    </source>
</evidence>
<proteinExistence type="predicted"/>
<dbReference type="SUPFAM" id="SSF56112">
    <property type="entry name" value="Protein kinase-like (PK-like)"/>
    <property type="match status" value="1"/>
</dbReference>
<dbReference type="PANTHER" id="PTHR24055">
    <property type="entry name" value="MITOGEN-ACTIVATED PROTEIN KINASE"/>
    <property type="match status" value="1"/>
</dbReference>
<keyword evidence="1" id="KW-0418">Kinase</keyword>
<sequence>MDHHHIEAWYQHHIWSMIESCFDKVKGTEAVTGESASLGSKRRMNQNRTPTAIDNMPRLAYGHKCDLVFRQYDNGHNLPLEFGGSEAKPRIEKDYGTKLMEEGFIKLPRMLKDMMDVLLKAIDYGNRSIAIRTVGVLHSGLSCTMVELDRPTTYVSRVSRGKKIEISSKIERFGSTVLPAILSSWVCCKIVKDVLNIVVAIKVMKKKFNSSSQKEYKTLKRMSVHPNIVRLHESFLGPSKEFYFIMEYMNGGNLYQYINEHKERNQTIKASDIKSILFQILSALNHIHQVECIFHRDMKPENILITDSLIVKLADFGLATDIKKITPYTDYVCTRWYRAPEVLLKSSSYSFQIDLWAVGVIFAELITLHPLFPGTSEIDQLSRICNILGAPSSSSSATTKGEWKQGIKLAHKIGFQFPKTVHGVDSLATVLLPHTLSDQGLDLLSQLLQFNPCKRINSTNALLHPYFFSYPTSSLPRATSFPNITYQYQDTRLKRSASDLSIPPIKKTGLWAHLNILFWQEKKKYISIAFSD</sequence>
<dbReference type="Pfam" id="PF00069">
    <property type="entry name" value="Pkinase"/>
    <property type="match status" value="1"/>
</dbReference>
<comment type="caution">
    <text evidence="5">The sequence shown here is derived from an EMBL/GenBank/DDBJ whole genome shotgun (WGS) entry which is preliminary data.</text>
</comment>
<evidence type="ECO:0000256" key="2">
    <source>
        <dbReference type="ARBA" id="ARBA00022741"/>
    </source>
</evidence>
<evidence type="ECO:0000313" key="6">
    <source>
        <dbReference type="Proteomes" id="UP001476247"/>
    </source>
</evidence>
<accession>A0ABP9XWR2</accession>
<dbReference type="PROSITE" id="PS50011">
    <property type="entry name" value="PROTEIN_KINASE_DOM"/>
    <property type="match status" value="1"/>
</dbReference>
<dbReference type="Gene3D" id="1.10.510.10">
    <property type="entry name" value="Transferase(Phosphotransferase) domain 1"/>
    <property type="match status" value="1"/>
</dbReference>
<dbReference type="InterPro" id="IPR008271">
    <property type="entry name" value="Ser/Thr_kinase_AS"/>
</dbReference>
<gene>
    <name evidence="5" type="ORF">HPULCUR_004118</name>
</gene>
<evidence type="ECO:0000256" key="3">
    <source>
        <dbReference type="ARBA" id="ARBA00022840"/>
    </source>
</evidence>
<dbReference type="Proteomes" id="UP001476247">
    <property type="component" value="Unassembled WGS sequence"/>
</dbReference>
<keyword evidence="3" id="KW-0067">ATP-binding</keyword>
<feature type="domain" description="Protein kinase" evidence="4">
    <location>
        <begin position="152"/>
        <end position="467"/>
    </location>
</feature>
<reference evidence="5 6" key="1">
    <citation type="submission" date="2024-04" db="EMBL/GenBank/DDBJ databases">
        <title>genome sequences of Mucor flavus KT1a and Helicostylum pulchrum KT1b strains isolation_sourced from the surface of a dry-aged beef.</title>
        <authorList>
            <person name="Toyotome T."/>
            <person name="Hosono M."/>
            <person name="Torimaru M."/>
            <person name="Fukuda K."/>
            <person name="Mikami N."/>
        </authorList>
    </citation>
    <scope>NUCLEOTIDE SEQUENCE [LARGE SCALE GENOMIC DNA]</scope>
    <source>
        <strain evidence="5 6">KT1b</strain>
    </source>
</reference>
<dbReference type="SMART" id="SM00220">
    <property type="entry name" value="S_TKc"/>
    <property type="match status" value="1"/>
</dbReference>
<keyword evidence="1" id="KW-0723">Serine/threonine-protein kinase</keyword>
<dbReference type="EMBL" id="BAABUJ010000011">
    <property type="protein sequence ID" value="GAA5798713.1"/>
    <property type="molecule type" value="Genomic_DNA"/>
</dbReference>
<dbReference type="InterPro" id="IPR000719">
    <property type="entry name" value="Prot_kinase_dom"/>
</dbReference>
<dbReference type="Gene3D" id="3.30.200.20">
    <property type="entry name" value="Phosphorylase Kinase, domain 1"/>
    <property type="match status" value="1"/>
</dbReference>
<organism evidence="5 6">
    <name type="scientific">Helicostylum pulchrum</name>
    <dbReference type="NCBI Taxonomy" id="562976"/>
    <lineage>
        <taxon>Eukaryota</taxon>
        <taxon>Fungi</taxon>
        <taxon>Fungi incertae sedis</taxon>
        <taxon>Mucoromycota</taxon>
        <taxon>Mucoromycotina</taxon>
        <taxon>Mucoromycetes</taxon>
        <taxon>Mucorales</taxon>
        <taxon>Mucorineae</taxon>
        <taxon>Mucoraceae</taxon>
        <taxon>Helicostylum</taxon>
    </lineage>
</organism>
<evidence type="ECO:0000313" key="5">
    <source>
        <dbReference type="EMBL" id="GAA5798713.1"/>
    </source>
</evidence>
<name>A0ABP9XWR2_9FUNG</name>
<dbReference type="InterPro" id="IPR011009">
    <property type="entry name" value="Kinase-like_dom_sf"/>
</dbReference>